<evidence type="ECO:0000256" key="1">
    <source>
        <dbReference type="SAM" id="MobiDB-lite"/>
    </source>
</evidence>
<sequence>MASRKDQFMKIWNHPVTDFLRGKWFFYILAIFILLAHFFPNFAGDDGIIRGQYSIGYGAVACIFLNSGLNNKTKRLIAEISNWRAHITVILLSFFITSSIVFAFCCAIKKAHDKNMDDWVLIGFLLMAASPTTVASNVMMTSQAGGNDLLCTCEVFIGNILGAFVTPGIIQLFTDSALFKFGNPANHSSVKDVYRRVLFQVGLSVFVPLATGQIIQNVLPKPTQIYSNFLKKYHLKIGAYMLLLIMFNSFSTAFKQKAFTEVSHACIIFVCFFDLGLYLFFTGICFLCARPYLLLLLFKKKPVKGESSKLYYYSYGLFRPFYYNKRDTVCLLYCGPAKTAALGVSLVTSQYGDEKSNLGKMLLPLVLYQAIQVLSASFLVPLFKWWCSDEIAKLEAQKTDLEKNPTGKGEHDNSSNQVNQDGNVEEQESTDMSKDQHTDDSKSQFFSTINESASY</sequence>
<dbReference type="Pfam" id="PF13593">
    <property type="entry name" value="SBF_like"/>
    <property type="match status" value="1"/>
</dbReference>
<reference evidence="3 4" key="1">
    <citation type="submission" date="2016-08" db="EMBL/GenBank/DDBJ databases">
        <title>Draft genome sequence of allopolyploid Zygosaccharomyces rouxii.</title>
        <authorList>
            <person name="Watanabe J."/>
            <person name="Uehara K."/>
            <person name="Mogi Y."/>
            <person name="Tsukioka Y."/>
        </authorList>
    </citation>
    <scope>NUCLEOTIDE SEQUENCE [LARGE SCALE GENOMIC DNA]</scope>
    <source>
        <strain evidence="3 4">NBRC 110957</strain>
    </source>
</reference>
<keyword evidence="2" id="KW-1133">Transmembrane helix</keyword>
<dbReference type="GO" id="GO:0005935">
    <property type="term" value="C:cellular bud neck"/>
    <property type="evidence" value="ECO:0007669"/>
    <property type="project" value="EnsemblFungi"/>
</dbReference>
<protein>
    <submittedName>
        <fullName evidence="3">Uncharacterized protein</fullName>
    </submittedName>
</protein>
<dbReference type="AlphaFoldDB" id="A0A1Q3A253"/>
<dbReference type="PANTHER" id="PTHR18640:SF5">
    <property type="entry name" value="SODIUM_BILE ACID COTRANSPORTER 7"/>
    <property type="match status" value="1"/>
</dbReference>
<dbReference type="GO" id="GO:0051481">
    <property type="term" value="P:negative regulation of cytosolic calcium ion concentration"/>
    <property type="evidence" value="ECO:0007669"/>
    <property type="project" value="EnsemblFungi"/>
</dbReference>
<dbReference type="EMBL" id="BDGX01000018">
    <property type="protein sequence ID" value="GAV49805.1"/>
    <property type="molecule type" value="Genomic_DNA"/>
</dbReference>
<organism evidence="3 4">
    <name type="scientific">Zygosaccharomyces rouxii</name>
    <dbReference type="NCBI Taxonomy" id="4956"/>
    <lineage>
        <taxon>Eukaryota</taxon>
        <taxon>Fungi</taxon>
        <taxon>Dikarya</taxon>
        <taxon>Ascomycota</taxon>
        <taxon>Saccharomycotina</taxon>
        <taxon>Saccharomycetes</taxon>
        <taxon>Saccharomycetales</taxon>
        <taxon>Saccharomycetaceae</taxon>
        <taxon>Zygosaccharomyces</taxon>
    </lineage>
</organism>
<dbReference type="GO" id="GO:0005886">
    <property type="term" value="C:plasma membrane"/>
    <property type="evidence" value="ECO:0007669"/>
    <property type="project" value="EnsemblFungi"/>
</dbReference>
<feature type="region of interest" description="Disordered" evidence="1">
    <location>
        <begin position="402"/>
        <end position="455"/>
    </location>
</feature>
<feature type="transmembrane region" description="Helical" evidence="2">
    <location>
        <begin position="235"/>
        <end position="254"/>
    </location>
</feature>
<feature type="transmembrane region" description="Helical" evidence="2">
    <location>
        <begin position="160"/>
        <end position="181"/>
    </location>
</feature>
<dbReference type="eggNOG" id="KOG4821">
    <property type="taxonomic scope" value="Eukaryota"/>
</dbReference>
<evidence type="ECO:0000313" key="4">
    <source>
        <dbReference type="Proteomes" id="UP000187013"/>
    </source>
</evidence>
<feature type="transmembrane region" description="Helical" evidence="2">
    <location>
        <begin position="193"/>
        <end position="215"/>
    </location>
</feature>
<feature type="transmembrane region" description="Helical" evidence="2">
    <location>
        <begin position="361"/>
        <end position="383"/>
    </location>
</feature>
<feature type="transmembrane region" description="Helical" evidence="2">
    <location>
        <begin position="55"/>
        <end position="71"/>
    </location>
</feature>
<keyword evidence="2" id="KW-0812">Transmembrane</keyword>
<feature type="compositionally biased region" description="Basic and acidic residues" evidence="1">
    <location>
        <begin position="402"/>
        <end position="413"/>
    </location>
</feature>
<feature type="transmembrane region" description="Helical" evidence="2">
    <location>
        <begin position="83"/>
        <end position="107"/>
    </location>
</feature>
<name>A0A1Q3A253_ZYGRO</name>
<dbReference type="OrthoDB" id="188035at2759"/>
<feature type="transmembrane region" description="Helical" evidence="2">
    <location>
        <begin position="24"/>
        <end position="43"/>
    </location>
</feature>
<feature type="compositionally biased region" description="Polar residues" evidence="1">
    <location>
        <begin position="443"/>
        <end position="455"/>
    </location>
</feature>
<comment type="caution">
    <text evidence="3">The sequence shown here is derived from an EMBL/GenBank/DDBJ whole genome shotgun (WGS) entry which is preliminary data.</text>
</comment>
<dbReference type="Gene3D" id="1.20.1530.20">
    <property type="match status" value="1"/>
</dbReference>
<dbReference type="OMA" id="LPIMIYH"/>
<dbReference type="Proteomes" id="UP000187013">
    <property type="component" value="Unassembled WGS sequence"/>
</dbReference>
<evidence type="ECO:0000256" key="2">
    <source>
        <dbReference type="SAM" id="Phobius"/>
    </source>
</evidence>
<feature type="transmembrane region" description="Helical" evidence="2">
    <location>
        <begin position="119"/>
        <end position="140"/>
    </location>
</feature>
<evidence type="ECO:0000313" key="3">
    <source>
        <dbReference type="EMBL" id="GAV49805.1"/>
    </source>
</evidence>
<accession>A0A1Q3A253</accession>
<keyword evidence="2" id="KW-0472">Membrane</keyword>
<feature type="compositionally biased region" description="Basic and acidic residues" evidence="1">
    <location>
        <begin position="431"/>
        <end position="442"/>
    </location>
</feature>
<feature type="transmembrane region" description="Helical" evidence="2">
    <location>
        <begin position="266"/>
        <end position="293"/>
    </location>
</feature>
<proteinExistence type="predicted"/>
<gene>
    <name evidence="3" type="ORF">ZYGR_0R00460</name>
</gene>
<dbReference type="PANTHER" id="PTHR18640">
    <property type="entry name" value="SOLUTE CARRIER FAMILY 10 MEMBER 7"/>
    <property type="match status" value="1"/>
</dbReference>
<dbReference type="InterPro" id="IPR016833">
    <property type="entry name" value="Put_Na-Bile_cotransptr"/>
</dbReference>
<dbReference type="InterPro" id="IPR038770">
    <property type="entry name" value="Na+/solute_symporter_sf"/>
</dbReference>